<dbReference type="InterPro" id="IPR052220">
    <property type="entry name" value="METTL25"/>
</dbReference>
<evidence type="ECO:0000259" key="2">
    <source>
        <dbReference type="Pfam" id="PF13679"/>
    </source>
</evidence>
<feature type="region of interest" description="Disordered" evidence="1">
    <location>
        <begin position="64"/>
        <end position="85"/>
    </location>
</feature>
<name>A0ABQ9EII3_TEGGR</name>
<feature type="compositionally biased region" description="Acidic residues" evidence="1">
    <location>
        <begin position="1"/>
        <end position="10"/>
    </location>
</feature>
<comment type="caution">
    <text evidence="3">The sequence shown here is derived from an EMBL/GenBank/DDBJ whole genome shotgun (WGS) entry which is preliminary data.</text>
</comment>
<proteinExistence type="predicted"/>
<keyword evidence="4" id="KW-1185">Reference proteome</keyword>
<evidence type="ECO:0000313" key="4">
    <source>
        <dbReference type="Proteomes" id="UP001217089"/>
    </source>
</evidence>
<dbReference type="EMBL" id="JARBDR010000878">
    <property type="protein sequence ID" value="KAJ8305088.1"/>
    <property type="molecule type" value="Genomic_DNA"/>
</dbReference>
<protein>
    <recommendedName>
        <fullName evidence="2">Methyltransferase domain-containing protein</fullName>
    </recommendedName>
</protein>
<sequence length="322" mass="36068">MVDDTPEAEVEESHSTDNIPLPDHVTCIIQPDTSVENFLDVVQSSFRKHLNDLDSSGCERSGLVSYSQNPNNNNPDNKKSVNSINDCLKGGNQETECEVDDKSDKMECDISSGDSLSKSNVKFLMTGLHACGDLTATMIRVYSKCPDIIGLASVSCCYMKLTCDGSESSLTTKDCSGYPLSQYLQSIPDNQLSYEAREMACHFADSYSRRLKDNPPNLKLHCYRAALQFIVAKLNPNFQRGCIKLTVKNAENMEFKKYALIGLERLGIHTELPDSLLKETESFIPLWKKVVIFYTIRLSLAPVVETLILLDRMLFLYEKGED</sequence>
<reference evidence="3 4" key="1">
    <citation type="submission" date="2022-12" db="EMBL/GenBank/DDBJ databases">
        <title>Chromosome-level genome of Tegillarca granosa.</title>
        <authorList>
            <person name="Kim J."/>
        </authorList>
    </citation>
    <scope>NUCLEOTIDE SEQUENCE [LARGE SCALE GENOMIC DNA]</scope>
    <source>
        <strain evidence="3">Teg-2019</strain>
        <tissue evidence="3">Adductor muscle</tissue>
    </source>
</reference>
<feature type="domain" description="Methyltransferase" evidence="2">
    <location>
        <begin position="96"/>
        <end position="162"/>
    </location>
</feature>
<organism evidence="3 4">
    <name type="scientific">Tegillarca granosa</name>
    <name type="common">Malaysian cockle</name>
    <name type="synonym">Anadara granosa</name>
    <dbReference type="NCBI Taxonomy" id="220873"/>
    <lineage>
        <taxon>Eukaryota</taxon>
        <taxon>Metazoa</taxon>
        <taxon>Spiralia</taxon>
        <taxon>Lophotrochozoa</taxon>
        <taxon>Mollusca</taxon>
        <taxon>Bivalvia</taxon>
        <taxon>Autobranchia</taxon>
        <taxon>Pteriomorphia</taxon>
        <taxon>Arcoida</taxon>
        <taxon>Arcoidea</taxon>
        <taxon>Arcidae</taxon>
        <taxon>Tegillarca</taxon>
    </lineage>
</organism>
<evidence type="ECO:0000256" key="1">
    <source>
        <dbReference type="SAM" id="MobiDB-lite"/>
    </source>
</evidence>
<accession>A0ABQ9EII3</accession>
<dbReference type="InterPro" id="IPR025714">
    <property type="entry name" value="Methyltranfer_dom"/>
</dbReference>
<gene>
    <name evidence="3" type="ORF">KUTeg_017357</name>
</gene>
<feature type="compositionally biased region" description="Low complexity" evidence="1">
    <location>
        <begin position="69"/>
        <end position="83"/>
    </location>
</feature>
<dbReference type="PANTHER" id="PTHR12496">
    <property type="entry name" value="CGI-41 METHYLTRANSFERASE"/>
    <property type="match status" value="1"/>
</dbReference>
<evidence type="ECO:0000313" key="3">
    <source>
        <dbReference type="EMBL" id="KAJ8305088.1"/>
    </source>
</evidence>
<dbReference type="Pfam" id="PF13679">
    <property type="entry name" value="Methyltransf_32"/>
    <property type="match status" value="1"/>
</dbReference>
<dbReference type="Proteomes" id="UP001217089">
    <property type="component" value="Unassembled WGS sequence"/>
</dbReference>
<dbReference type="PANTHER" id="PTHR12496:SF2">
    <property type="entry name" value="METHYLTRANSFERASE-LIKE PROTEIN 25B"/>
    <property type="match status" value="1"/>
</dbReference>
<feature type="region of interest" description="Disordered" evidence="1">
    <location>
        <begin position="1"/>
        <end position="23"/>
    </location>
</feature>